<comment type="caution">
    <text evidence="2">The sequence shown here is derived from an EMBL/GenBank/DDBJ whole genome shotgun (WGS) entry which is preliminary data.</text>
</comment>
<keyword evidence="3" id="KW-1185">Reference proteome</keyword>
<accession>A0A365H137</accession>
<evidence type="ECO:0000259" key="1">
    <source>
        <dbReference type="Pfam" id="PF19956"/>
    </source>
</evidence>
<gene>
    <name evidence="2" type="ORF">DPM19_22545</name>
</gene>
<sequence>MFVCDIAAFGDRRRTDEARTHMRHVLYASLEHGFDKGGVPFEECYREDRGDGAMLAVPPQADTGLLLSSVVDLLRAEVRRHNDFSNEAAQLRLRVAVHTGAAHSDGNGLVGTAVNHTFRILDATPFKDVLRDSGAHLALAVSQRVYEDVVRHGRGLVDPADYRRIEVQVKETSDTAWVRVPGMRLPGTAPGGAVVAPNGSPAVPPRRAPRPRTANQILFELVDLMLDIPVMAMERNREQVVRMLAPEIAGVIPRHGEARADTLAILRTCLDYSDGLPELLMAIRGFTGDSVPMRRLEQAVDDLTAGP</sequence>
<protein>
    <recommendedName>
        <fullName evidence="1">Effector-associated domain-containing protein</fullName>
    </recommendedName>
</protein>
<evidence type="ECO:0000313" key="2">
    <source>
        <dbReference type="EMBL" id="RAY12802.1"/>
    </source>
</evidence>
<organism evidence="2 3">
    <name type="scientific">Actinomadura craniellae</name>
    <dbReference type="NCBI Taxonomy" id="2231787"/>
    <lineage>
        <taxon>Bacteria</taxon>
        <taxon>Bacillati</taxon>
        <taxon>Actinomycetota</taxon>
        <taxon>Actinomycetes</taxon>
        <taxon>Streptosporangiales</taxon>
        <taxon>Thermomonosporaceae</taxon>
        <taxon>Actinomadura</taxon>
    </lineage>
</organism>
<dbReference type="Proteomes" id="UP000251891">
    <property type="component" value="Unassembled WGS sequence"/>
</dbReference>
<evidence type="ECO:0000313" key="3">
    <source>
        <dbReference type="Proteomes" id="UP000251891"/>
    </source>
</evidence>
<dbReference type="Pfam" id="PF19956">
    <property type="entry name" value="EAD2"/>
    <property type="match status" value="1"/>
</dbReference>
<feature type="domain" description="Effector-associated" evidence="1">
    <location>
        <begin position="222"/>
        <end position="301"/>
    </location>
</feature>
<proteinExistence type="predicted"/>
<name>A0A365H137_9ACTN</name>
<dbReference type="InterPro" id="IPR045431">
    <property type="entry name" value="EAD2"/>
</dbReference>
<dbReference type="InterPro" id="IPR029787">
    <property type="entry name" value="Nucleotide_cyclase"/>
</dbReference>
<reference evidence="2 3" key="1">
    <citation type="submission" date="2018-06" db="EMBL/GenBank/DDBJ databases">
        <title>Actinomadura craniellae sp. nov. isolated from marine sponge Craniella sp.</title>
        <authorList>
            <person name="Li L."/>
            <person name="Xu Q.H."/>
            <person name="Lin H.W."/>
            <person name="Lu Y.H."/>
        </authorList>
    </citation>
    <scope>NUCLEOTIDE SEQUENCE [LARGE SCALE GENOMIC DNA]</scope>
    <source>
        <strain evidence="2 3">LHW63021</strain>
    </source>
</reference>
<dbReference type="EMBL" id="QLYX01000011">
    <property type="protein sequence ID" value="RAY12802.1"/>
    <property type="molecule type" value="Genomic_DNA"/>
</dbReference>
<dbReference type="Gene3D" id="3.30.70.1230">
    <property type="entry name" value="Nucleotide cyclase"/>
    <property type="match status" value="1"/>
</dbReference>
<dbReference type="AlphaFoldDB" id="A0A365H137"/>